<keyword evidence="2" id="KW-1185">Reference proteome</keyword>
<accession>A0ACB9SSJ9</accession>
<name>A0ACB9SSJ9_HOLOL</name>
<organism evidence="1 2">
    <name type="scientific">Holotrichia oblita</name>
    <name type="common">Chafer beetle</name>
    <dbReference type="NCBI Taxonomy" id="644536"/>
    <lineage>
        <taxon>Eukaryota</taxon>
        <taxon>Metazoa</taxon>
        <taxon>Ecdysozoa</taxon>
        <taxon>Arthropoda</taxon>
        <taxon>Hexapoda</taxon>
        <taxon>Insecta</taxon>
        <taxon>Pterygota</taxon>
        <taxon>Neoptera</taxon>
        <taxon>Endopterygota</taxon>
        <taxon>Coleoptera</taxon>
        <taxon>Polyphaga</taxon>
        <taxon>Scarabaeiformia</taxon>
        <taxon>Scarabaeidae</taxon>
        <taxon>Melolonthinae</taxon>
        <taxon>Holotrichia</taxon>
    </lineage>
</organism>
<comment type="caution">
    <text evidence="1">The sequence shown here is derived from an EMBL/GenBank/DDBJ whole genome shotgun (WGS) entry which is preliminary data.</text>
</comment>
<reference evidence="1" key="1">
    <citation type="submission" date="2022-04" db="EMBL/GenBank/DDBJ databases">
        <title>Chromosome-scale genome assembly of Holotrichia oblita Faldermann.</title>
        <authorList>
            <person name="Rongchong L."/>
        </authorList>
    </citation>
    <scope>NUCLEOTIDE SEQUENCE</scope>
    <source>
        <strain evidence="1">81SQS9</strain>
    </source>
</reference>
<evidence type="ECO:0000313" key="1">
    <source>
        <dbReference type="EMBL" id="KAI4456994.1"/>
    </source>
</evidence>
<proteinExistence type="predicted"/>
<gene>
    <name evidence="1" type="ORF">MML48_8g00005808</name>
</gene>
<protein>
    <submittedName>
        <fullName evidence="1">Ww domain binding protein 2 isoform e</fullName>
    </submittedName>
</protein>
<dbReference type="Proteomes" id="UP001056778">
    <property type="component" value="Chromosome 8"/>
</dbReference>
<evidence type="ECO:0000313" key="2">
    <source>
        <dbReference type="Proteomes" id="UP001056778"/>
    </source>
</evidence>
<dbReference type="EMBL" id="CM043022">
    <property type="protein sequence ID" value="KAI4456994.1"/>
    <property type="molecule type" value="Genomic_DNA"/>
</dbReference>
<sequence length="625" mass="70589">MSLNTAHINGGVLIHNGECILIFSDKVSLDWQNSADPVFKGTKKGRIYLTTHRMIFNAAQASEKMQSFSFPFVTLSDMQLEQPVFGANYIRGTVTAQPNGNWQGTNEFKLTFKNGGAIEFGQAMLRAASLGEVFCATRSYQNRDGPPPYTPPNTQWYAAPPPAYGPAPTGYYGWMPPTNTFPDHPPQNTVFMTDAPPPYPGLPAGYQGQPAGAAGMTPHNPAAFAKAQEAAQSAYYDPNQPQMAYVPPPAYYIQYCIVRNVENNTIEIQGSNAQNLTVFERGLCDKKATKNDILNNHNSYYSYNNDSRIMKQILGFVEISDDNSYLEATRFVHKFAMLSPYKIEIRRTGSLKYEISGLGLIRLTKKWAQDLSKSKQDLAVLPLLRFPDWTISDIFSVITSYAEITKLSTELLDTCEKNNLDGLILDIWSGFYGKIPISSIILLTQEICARLRLNFRRVLVLVPSMYANSEVINVEVFQMMADFANHVIFDMYDYSSEWTPGPNSPPSSEIEEFVKYLTPDPLERRSSIIIGTNFFGNVFTNYGIKRKITKEEYIQFLENYENDDLEFDDKSLEHYFEISKNDEKMTIYYPTLFSIHSKVRLANRLGVGLAISTIGEGLRYFYDVL</sequence>